<dbReference type="EMBL" id="ML179201">
    <property type="protein sequence ID" value="THU95377.1"/>
    <property type="molecule type" value="Genomic_DNA"/>
</dbReference>
<evidence type="ECO:0000313" key="2">
    <source>
        <dbReference type="EMBL" id="THU95377.1"/>
    </source>
</evidence>
<dbReference type="Proteomes" id="UP000297245">
    <property type="component" value="Unassembled WGS sequence"/>
</dbReference>
<dbReference type="OrthoDB" id="2943593at2759"/>
<organism evidence="2 3">
    <name type="scientific">Dendrothele bispora (strain CBS 962.96)</name>
    <dbReference type="NCBI Taxonomy" id="1314807"/>
    <lineage>
        <taxon>Eukaryota</taxon>
        <taxon>Fungi</taxon>
        <taxon>Dikarya</taxon>
        <taxon>Basidiomycota</taxon>
        <taxon>Agaricomycotina</taxon>
        <taxon>Agaricomycetes</taxon>
        <taxon>Agaricomycetidae</taxon>
        <taxon>Agaricales</taxon>
        <taxon>Agaricales incertae sedis</taxon>
        <taxon>Dendrothele</taxon>
    </lineage>
</organism>
<feature type="region of interest" description="Disordered" evidence="1">
    <location>
        <begin position="1"/>
        <end position="20"/>
    </location>
</feature>
<reference evidence="2 3" key="1">
    <citation type="journal article" date="2019" name="Nat. Ecol. Evol.">
        <title>Megaphylogeny resolves global patterns of mushroom evolution.</title>
        <authorList>
            <person name="Varga T."/>
            <person name="Krizsan K."/>
            <person name="Foldi C."/>
            <person name="Dima B."/>
            <person name="Sanchez-Garcia M."/>
            <person name="Sanchez-Ramirez S."/>
            <person name="Szollosi G.J."/>
            <person name="Szarkandi J.G."/>
            <person name="Papp V."/>
            <person name="Albert L."/>
            <person name="Andreopoulos W."/>
            <person name="Angelini C."/>
            <person name="Antonin V."/>
            <person name="Barry K.W."/>
            <person name="Bougher N.L."/>
            <person name="Buchanan P."/>
            <person name="Buyck B."/>
            <person name="Bense V."/>
            <person name="Catcheside P."/>
            <person name="Chovatia M."/>
            <person name="Cooper J."/>
            <person name="Damon W."/>
            <person name="Desjardin D."/>
            <person name="Finy P."/>
            <person name="Geml J."/>
            <person name="Haridas S."/>
            <person name="Hughes K."/>
            <person name="Justo A."/>
            <person name="Karasinski D."/>
            <person name="Kautmanova I."/>
            <person name="Kiss B."/>
            <person name="Kocsube S."/>
            <person name="Kotiranta H."/>
            <person name="LaButti K.M."/>
            <person name="Lechner B.E."/>
            <person name="Liimatainen K."/>
            <person name="Lipzen A."/>
            <person name="Lukacs Z."/>
            <person name="Mihaltcheva S."/>
            <person name="Morgado L.N."/>
            <person name="Niskanen T."/>
            <person name="Noordeloos M.E."/>
            <person name="Ohm R.A."/>
            <person name="Ortiz-Santana B."/>
            <person name="Ovrebo C."/>
            <person name="Racz N."/>
            <person name="Riley R."/>
            <person name="Savchenko A."/>
            <person name="Shiryaev A."/>
            <person name="Soop K."/>
            <person name="Spirin V."/>
            <person name="Szebenyi C."/>
            <person name="Tomsovsky M."/>
            <person name="Tulloss R.E."/>
            <person name="Uehling J."/>
            <person name="Grigoriev I.V."/>
            <person name="Vagvolgyi C."/>
            <person name="Papp T."/>
            <person name="Martin F.M."/>
            <person name="Miettinen O."/>
            <person name="Hibbett D.S."/>
            <person name="Nagy L.G."/>
        </authorList>
    </citation>
    <scope>NUCLEOTIDE SEQUENCE [LARGE SCALE GENOMIC DNA]</scope>
    <source>
        <strain evidence="2 3">CBS 962.96</strain>
    </source>
</reference>
<protein>
    <submittedName>
        <fullName evidence="2">Uncharacterized protein</fullName>
    </submittedName>
</protein>
<keyword evidence="3" id="KW-1185">Reference proteome</keyword>
<name>A0A4S8M033_DENBC</name>
<gene>
    <name evidence="2" type="ORF">K435DRAFT_130736</name>
</gene>
<sequence>MSTPFPGPPSEPIPPLPSLDLVHFKPPQLVHHSSSMVHLPSDPGDPRKTRRQCTDFGFRRPSIPSSVSEFPLDNYSVVTSVATPPGTFTSSDSDISSAEDLQFDFPRPPPISPVLRRMQSSPLFTLDDADSHSSKRKRWGAMVMPRIEGSASQIYETNGVADNLSDLDADTLLFNSHFVSACHDKNDNLCKSKLDLDNEGESLITQAPHRSRHASPLSPVTAASLPPNIVRSAVASSIPTNVTVSSAYGPSITPRRISAKKSLKFSPESTESLERLDITMEKPRQQKSLFRGRSVSMNFHVPDPSSNLPRPPCPSQIPDRTRLNCRDKNGALPSPATPFLHRPLHTTFPSHSHAHGLSASGLNSFIDIAPDQDARRSSIVHRDRIKRLFTRASRVFDWSKSSKKKNSTADFTS</sequence>
<evidence type="ECO:0000313" key="3">
    <source>
        <dbReference type="Proteomes" id="UP000297245"/>
    </source>
</evidence>
<accession>A0A4S8M033</accession>
<feature type="region of interest" description="Disordered" evidence="1">
    <location>
        <begin position="32"/>
        <end position="52"/>
    </location>
</feature>
<dbReference type="AlphaFoldDB" id="A0A4S8M033"/>
<feature type="compositionally biased region" description="Pro residues" evidence="1">
    <location>
        <begin position="1"/>
        <end position="17"/>
    </location>
</feature>
<evidence type="ECO:0000256" key="1">
    <source>
        <dbReference type="SAM" id="MobiDB-lite"/>
    </source>
</evidence>
<proteinExistence type="predicted"/>